<protein>
    <submittedName>
        <fullName evidence="2">Uncharacterized protein</fullName>
    </submittedName>
</protein>
<feature type="region of interest" description="Disordered" evidence="1">
    <location>
        <begin position="84"/>
        <end position="173"/>
    </location>
</feature>
<keyword evidence="3" id="KW-1185">Reference proteome</keyword>
<dbReference type="EMBL" id="BOMB01000020">
    <property type="protein sequence ID" value="GID12686.1"/>
    <property type="molecule type" value="Genomic_DNA"/>
</dbReference>
<dbReference type="SUPFAM" id="SSF88713">
    <property type="entry name" value="Glycoside hydrolase/deacetylase"/>
    <property type="match status" value="1"/>
</dbReference>
<dbReference type="GO" id="GO:0005975">
    <property type="term" value="P:carbohydrate metabolic process"/>
    <property type="evidence" value="ECO:0007669"/>
    <property type="project" value="InterPro"/>
</dbReference>
<evidence type="ECO:0000313" key="3">
    <source>
        <dbReference type="Proteomes" id="UP000612808"/>
    </source>
</evidence>
<reference evidence="2" key="1">
    <citation type="submission" date="2021-01" db="EMBL/GenBank/DDBJ databases">
        <title>Whole genome shotgun sequence of Actinocatenispora rupis NBRC 107355.</title>
        <authorList>
            <person name="Komaki H."/>
            <person name="Tamura T."/>
        </authorList>
    </citation>
    <scope>NUCLEOTIDE SEQUENCE</scope>
    <source>
        <strain evidence="2">NBRC 107355</strain>
    </source>
</reference>
<dbReference type="Proteomes" id="UP000612808">
    <property type="component" value="Unassembled WGS sequence"/>
</dbReference>
<proteinExistence type="predicted"/>
<dbReference type="AlphaFoldDB" id="A0A8J3IZ34"/>
<dbReference type="InterPro" id="IPR011330">
    <property type="entry name" value="Glyco_hydro/deAcase_b/a-brl"/>
</dbReference>
<accession>A0A8J3IZ34</accession>
<evidence type="ECO:0000256" key="1">
    <source>
        <dbReference type="SAM" id="MobiDB-lite"/>
    </source>
</evidence>
<name>A0A8J3IZ34_9ACTN</name>
<sequence>MHLHHLAQNRRHFLTVMALGLLATAGCDTTARPYMRPPFGARNPDTDGIAADLGYIRILMWDGTLGDSQPLTPHGLMANARRWIRGGPHRPRPHQPPHRHPPVRTEPAPHQPTPTRARHPRHPVRHQPGHRMNPAQPCQGGVWFQPHRGTSAGPISGGSSPEYTNAIRVPHST</sequence>
<comment type="caution">
    <text evidence="2">The sequence shown here is derived from an EMBL/GenBank/DDBJ whole genome shotgun (WGS) entry which is preliminary data.</text>
</comment>
<organism evidence="2 3">
    <name type="scientific">Actinocatenispora rupis</name>
    <dbReference type="NCBI Taxonomy" id="519421"/>
    <lineage>
        <taxon>Bacteria</taxon>
        <taxon>Bacillati</taxon>
        <taxon>Actinomycetota</taxon>
        <taxon>Actinomycetes</taxon>
        <taxon>Micromonosporales</taxon>
        <taxon>Micromonosporaceae</taxon>
        <taxon>Actinocatenispora</taxon>
    </lineage>
</organism>
<evidence type="ECO:0000313" key="2">
    <source>
        <dbReference type="EMBL" id="GID12686.1"/>
    </source>
</evidence>
<feature type="compositionally biased region" description="Basic residues" evidence="1">
    <location>
        <begin position="84"/>
        <end position="102"/>
    </location>
</feature>
<gene>
    <name evidence="2" type="ORF">Aru02nite_35750</name>
</gene>
<feature type="compositionally biased region" description="Basic residues" evidence="1">
    <location>
        <begin position="116"/>
        <end position="129"/>
    </location>
</feature>